<accession>A0A0E9WFL1</accession>
<dbReference type="EMBL" id="GBXM01020232">
    <property type="protein sequence ID" value="JAH88345.1"/>
    <property type="molecule type" value="Transcribed_RNA"/>
</dbReference>
<sequence>MCLILQVHLSELPNGLQQQSVHSQHCGEVTRQCS</sequence>
<reference evidence="1" key="1">
    <citation type="submission" date="2014-11" db="EMBL/GenBank/DDBJ databases">
        <authorList>
            <person name="Amaro Gonzalez C."/>
        </authorList>
    </citation>
    <scope>NUCLEOTIDE SEQUENCE</scope>
</reference>
<proteinExistence type="predicted"/>
<reference evidence="1" key="2">
    <citation type="journal article" date="2015" name="Fish Shellfish Immunol.">
        <title>Early steps in the European eel (Anguilla anguilla)-Vibrio vulnificus interaction in the gills: Role of the RtxA13 toxin.</title>
        <authorList>
            <person name="Callol A."/>
            <person name="Pajuelo D."/>
            <person name="Ebbesson L."/>
            <person name="Teles M."/>
            <person name="MacKenzie S."/>
            <person name="Amaro C."/>
        </authorList>
    </citation>
    <scope>NUCLEOTIDE SEQUENCE</scope>
</reference>
<dbReference type="AlphaFoldDB" id="A0A0E9WFL1"/>
<evidence type="ECO:0000313" key="1">
    <source>
        <dbReference type="EMBL" id="JAH88345.1"/>
    </source>
</evidence>
<name>A0A0E9WFL1_ANGAN</name>
<organism evidence="1">
    <name type="scientific">Anguilla anguilla</name>
    <name type="common">European freshwater eel</name>
    <name type="synonym">Muraena anguilla</name>
    <dbReference type="NCBI Taxonomy" id="7936"/>
    <lineage>
        <taxon>Eukaryota</taxon>
        <taxon>Metazoa</taxon>
        <taxon>Chordata</taxon>
        <taxon>Craniata</taxon>
        <taxon>Vertebrata</taxon>
        <taxon>Euteleostomi</taxon>
        <taxon>Actinopterygii</taxon>
        <taxon>Neopterygii</taxon>
        <taxon>Teleostei</taxon>
        <taxon>Anguilliformes</taxon>
        <taxon>Anguillidae</taxon>
        <taxon>Anguilla</taxon>
    </lineage>
</organism>
<protein>
    <submittedName>
        <fullName evidence="1">Uncharacterized protein</fullName>
    </submittedName>
</protein>